<sequence length="365" mass="39135">MLNDRNVLFGLHELEGVGWKTIDRLASGVSGAYTELVRAEPGDLVAFGLKPNVAHGICARLTEAYIEQRLEAYERHGTSFLTALDSDYPALLREIAQPPWILYYRGDLKTLELPAIAMVGTRSPTVYGRKISFELARDLSANGVCVASGLARGIDSCAHRGALTGAGSTAAVLGCGPDTVYPVENASLYAEIEEKGVLVTEYPLGTQLKPGLFPQRNRIISGLSLGTVVVEAASRSGSLITADQALEQSRDVFAVPGPVTSPKSSGTLELIRQGAKMVASVEHILEEYRGLVPFGGSRREIGTRPDISASEEERKLLGLMAAVPVTFDELLMLSGMEFGHLHSVLLNLILKKKIAPLAGSSYMTL</sequence>
<evidence type="ECO:0000313" key="5">
    <source>
        <dbReference type="Proteomes" id="UP000307943"/>
    </source>
</evidence>
<dbReference type="PANTHER" id="PTHR43022">
    <property type="entry name" value="PROTEIN SMF"/>
    <property type="match status" value="1"/>
</dbReference>
<feature type="domain" description="Smf/DprA SLOG" evidence="2">
    <location>
        <begin position="80"/>
        <end position="288"/>
    </location>
</feature>
<dbReference type="InterPro" id="IPR036388">
    <property type="entry name" value="WH-like_DNA-bd_sf"/>
</dbReference>
<reference evidence="4 5" key="1">
    <citation type="submission" date="2019-05" db="EMBL/GenBank/DDBJ databases">
        <title>We sequenced the genome of Paenibacillus hemerocallicola KCTC 33185 for further insight into its adaptation and study the phylogeny of Paenibacillus.</title>
        <authorList>
            <person name="Narsing Rao M.P."/>
        </authorList>
    </citation>
    <scope>NUCLEOTIDE SEQUENCE [LARGE SCALE GENOMIC DNA]</scope>
    <source>
        <strain evidence="4 5">KCTC 33185</strain>
    </source>
</reference>
<keyword evidence="5" id="KW-1185">Reference proteome</keyword>
<protein>
    <submittedName>
        <fullName evidence="4">DNA-protecting protein DprA</fullName>
    </submittedName>
</protein>
<comment type="caution">
    <text evidence="4">The sequence shown here is derived from an EMBL/GenBank/DDBJ whole genome shotgun (WGS) entry which is preliminary data.</text>
</comment>
<evidence type="ECO:0000313" key="4">
    <source>
        <dbReference type="EMBL" id="TNJ64283.1"/>
    </source>
</evidence>
<evidence type="ECO:0000256" key="1">
    <source>
        <dbReference type="ARBA" id="ARBA00006525"/>
    </source>
</evidence>
<dbReference type="Gene3D" id="1.10.10.10">
    <property type="entry name" value="Winged helix-like DNA-binding domain superfamily/Winged helix DNA-binding domain"/>
    <property type="match status" value="1"/>
</dbReference>
<evidence type="ECO:0000259" key="2">
    <source>
        <dbReference type="Pfam" id="PF02481"/>
    </source>
</evidence>
<dbReference type="InterPro" id="IPR057666">
    <property type="entry name" value="DrpA_SLOG"/>
</dbReference>
<dbReference type="InterPro" id="IPR003488">
    <property type="entry name" value="DprA"/>
</dbReference>
<dbReference type="PANTHER" id="PTHR43022:SF1">
    <property type="entry name" value="PROTEIN SMF"/>
    <property type="match status" value="1"/>
</dbReference>
<dbReference type="Pfam" id="PF17782">
    <property type="entry name" value="WHD_DprA"/>
    <property type="match status" value="1"/>
</dbReference>
<dbReference type="Proteomes" id="UP000307943">
    <property type="component" value="Unassembled WGS sequence"/>
</dbReference>
<dbReference type="AlphaFoldDB" id="A0A5C4T5G0"/>
<name>A0A5C4T5G0_9BACL</name>
<accession>A0A5C4T5G0</accession>
<dbReference type="Pfam" id="PF02481">
    <property type="entry name" value="DNA_processg_A"/>
    <property type="match status" value="1"/>
</dbReference>
<dbReference type="EMBL" id="VDCQ01000031">
    <property type="protein sequence ID" value="TNJ64283.1"/>
    <property type="molecule type" value="Genomic_DNA"/>
</dbReference>
<dbReference type="InterPro" id="IPR041614">
    <property type="entry name" value="DprA_WH"/>
</dbReference>
<dbReference type="GO" id="GO:0009294">
    <property type="term" value="P:DNA-mediated transformation"/>
    <property type="evidence" value="ECO:0007669"/>
    <property type="project" value="InterPro"/>
</dbReference>
<proteinExistence type="inferred from homology"/>
<gene>
    <name evidence="4" type="primary">dprA</name>
    <name evidence="4" type="ORF">FE784_21055</name>
</gene>
<dbReference type="SUPFAM" id="SSF102405">
    <property type="entry name" value="MCP/YpsA-like"/>
    <property type="match status" value="1"/>
</dbReference>
<dbReference type="Gene3D" id="3.40.50.450">
    <property type="match status" value="1"/>
</dbReference>
<dbReference type="OrthoDB" id="9785707at2"/>
<dbReference type="NCBIfam" id="TIGR00732">
    <property type="entry name" value="dprA"/>
    <property type="match status" value="1"/>
</dbReference>
<organism evidence="4 5">
    <name type="scientific">Paenibacillus hemerocallicola</name>
    <dbReference type="NCBI Taxonomy" id="1172614"/>
    <lineage>
        <taxon>Bacteria</taxon>
        <taxon>Bacillati</taxon>
        <taxon>Bacillota</taxon>
        <taxon>Bacilli</taxon>
        <taxon>Bacillales</taxon>
        <taxon>Paenibacillaceae</taxon>
        <taxon>Paenibacillus</taxon>
    </lineage>
</organism>
<evidence type="ECO:0000259" key="3">
    <source>
        <dbReference type="Pfam" id="PF17782"/>
    </source>
</evidence>
<feature type="domain" description="DprA winged helix" evidence="3">
    <location>
        <begin position="304"/>
        <end position="359"/>
    </location>
</feature>
<comment type="similarity">
    <text evidence="1">Belongs to the DprA/Smf family.</text>
</comment>